<dbReference type="Pfam" id="PF13807">
    <property type="entry name" value="GNVR"/>
    <property type="match status" value="1"/>
</dbReference>
<evidence type="ECO:0000256" key="1">
    <source>
        <dbReference type="ARBA" id="ARBA00004651"/>
    </source>
</evidence>
<dbReference type="PANTHER" id="PTHR32309">
    <property type="entry name" value="TYROSINE-PROTEIN KINASE"/>
    <property type="match status" value="1"/>
</dbReference>
<feature type="transmembrane region" description="Helical" evidence="7">
    <location>
        <begin position="31"/>
        <end position="50"/>
    </location>
</feature>
<comment type="subcellular location">
    <subcellularLocation>
        <location evidence="1">Cell membrane</location>
        <topology evidence="1">Multi-pass membrane protein</topology>
    </subcellularLocation>
</comment>
<dbReference type="InterPro" id="IPR003856">
    <property type="entry name" value="LPS_length_determ_N"/>
</dbReference>
<dbReference type="EMBL" id="OW150024">
    <property type="protein sequence ID" value="CAH2032328.1"/>
    <property type="molecule type" value="Genomic_DNA"/>
</dbReference>
<evidence type="ECO:0000313" key="11">
    <source>
        <dbReference type="Proteomes" id="UP001295463"/>
    </source>
</evidence>
<evidence type="ECO:0000259" key="9">
    <source>
        <dbReference type="Pfam" id="PF13807"/>
    </source>
</evidence>
<gene>
    <name evidence="10" type="ORF">GEAMG1_2492</name>
</gene>
<sequence>MEELRQNIHPSDEQDINLLELLRVLVRRRGLIIKLTSGTAVLAVLYALTLTNIYTATAKLLPPQKDGGSGAAAALLGQLGGLGGMAAGLGGSSELYMGILKSRSVADAVIQRMELEKELKTNNRDVLRSALQGMVKFQAGKDGIITVTADNKDPRKAAMLANTFVDELQRKSLQLNLTKASTERSFLEKRLVVVKQDLKNAEDDMKAFQEQYKTIKADAQAAASIEGVARVKAELVTSEVQLAALRHSMTDEAPEVRRMLATIARLRAQLNAMSGAGDAGGVIPSVGSAPGIGVEYVRKLREFKLQEALFEQLTKQFELAKLNEARDSSSLQVLDEAVVPTQKSKPRRSMIVILATVTALFCSVLLVFIQEYFSKLPEDDAAIIREMKQSLADSFQPLLRKLPFSRQG</sequence>
<keyword evidence="4 7" id="KW-1133">Transmembrane helix</keyword>
<feature type="transmembrane region" description="Helical" evidence="7">
    <location>
        <begin position="350"/>
        <end position="369"/>
    </location>
</feature>
<keyword evidence="6" id="KW-0175">Coiled coil</keyword>
<evidence type="ECO:0000256" key="5">
    <source>
        <dbReference type="ARBA" id="ARBA00023136"/>
    </source>
</evidence>
<evidence type="ECO:0000256" key="4">
    <source>
        <dbReference type="ARBA" id="ARBA00022989"/>
    </source>
</evidence>
<reference evidence="10 11" key="1">
    <citation type="submission" date="2022-03" db="EMBL/GenBank/DDBJ databases">
        <authorList>
            <person name="Koch H."/>
        </authorList>
    </citation>
    <scope>NUCLEOTIDE SEQUENCE [LARGE SCALE GENOMIC DNA]</scope>
    <source>
        <strain evidence="10 11">G1</strain>
    </source>
</reference>
<feature type="domain" description="Polysaccharide chain length determinant N-terminal" evidence="8">
    <location>
        <begin position="15"/>
        <end position="112"/>
    </location>
</feature>
<dbReference type="Proteomes" id="UP001295463">
    <property type="component" value="Chromosome"/>
</dbReference>
<evidence type="ECO:0000256" key="2">
    <source>
        <dbReference type="ARBA" id="ARBA00022475"/>
    </source>
</evidence>
<dbReference type="InterPro" id="IPR050445">
    <property type="entry name" value="Bact_polysacc_biosynth/exp"/>
</dbReference>
<name>A0ABN8HHT9_9BACT</name>
<organism evidence="10 11">
    <name type="scientific">Trichlorobacter ammonificans</name>
    <dbReference type="NCBI Taxonomy" id="2916410"/>
    <lineage>
        <taxon>Bacteria</taxon>
        <taxon>Pseudomonadati</taxon>
        <taxon>Thermodesulfobacteriota</taxon>
        <taxon>Desulfuromonadia</taxon>
        <taxon>Geobacterales</taxon>
        <taxon>Geobacteraceae</taxon>
        <taxon>Trichlorobacter</taxon>
    </lineage>
</organism>
<feature type="domain" description="Tyrosine-protein kinase G-rich" evidence="9">
    <location>
        <begin position="295"/>
        <end position="371"/>
    </location>
</feature>
<dbReference type="RefSeq" id="WP_305733086.1">
    <property type="nucleotide sequence ID" value="NZ_OW150024.1"/>
</dbReference>
<feature type="coiled-coil region" evidence="6">
    <location>
        <begin position="170"/>
        <end position="218"/>
    </location>
</feature>
<dbReference type="PANTHER" id="PTHR32309:SF13">
    <property type="entry name" value="FERRIC ENTEROBACTIN TRANSPORT PROTEIN FEPE"/>
    <property type="match status" value="1"/>
</dbReference>
<evidence type="ECO:0000313" key="10">
    <source>
        <dbReference type="EMBL" id="CAH2032328.1"/>
    </source>
</evidence>
<keyword evidence="3 7" id="KW-0812">Transmembrane</keyword>
<feature type="transmembrane region" description="Helical" evidence="7">
    <location>
        <begin position="70"/>
        <end position="91"/>
    </location>
</feature>
<keyword evidence="2" id="KW-1003">Cell membrane</keyword>
<keyword evidence="5 7" id="KW-0472">Membrane</keyword>
<evidence type="ECO:0000259" key="8">
    <source>
        <dbReference type="Pfam" id="PF02706"/>
    </source>
</evidence>
<keyword evidence="11" id="KW-1185">Reference proteome</keyword>
<accession>A0ABN8HHT9</accession>
<dbReference type="InterPro" id="IPR032807">
    <property type="entry name" value="GNVR"/>
</dbReference>
<evidence type="ECO:0000256" key="6">
    <source>
        <dbReference type="SAM" id="Coils"/>
    </source>
</evidence>
<evidence type="ECO:0000256" key="3">
    <source>
        <dbReference type="ARBA" id="ARBA00022692"/>
    </source>
</evidence>
<proteinExistence type="predicted"/>
<protein>
    <submittedName>
        <fullName evidence="10">Lipopolysaccharide biosynthesis protein</fullName>
    </submittedName>
</protein>
<dbReference type="Pfam" id="PF02706">
    <property type="entry name" value="Wzz"/>
    <property type="match status" value="1"/>
</dbReference>
<evidence type="ECO:0000256" key="7">
    <source>
        <dbReference type="SAM" id="Phobius"/>
    </source>
</evidence>